<protein>
    <submittedName>
        <fullName evidence="1">Uncharacterized protein</fullName>
    </submittedName>
</protein>
<evidence type="ECO:0000313" key="2">
    <source>
        <dbReference type="Proteomes" id="UP000799753"/>
    </source>
</evidence>
<keyword evidence="2" id="KW-1185">Reference proteome</keyword>
<dbReference type="Proteomes" id="UP000799753">
    <property type="component" value="Unassembled WGS sequence"/>
</dbReference>
<evidence type="ECO:0000313" key="1">
    <source>
        <dbReference type="EMBL" id="KAF2642039.1"/>
    </source>
</evidence>
<name>A0A6A6S2J7_9PLEO</name>
<accession>A0A6A6S2J7</accession>
<dbReference type="AlphaFoldDB" id="A0A6A6S2J7"/>
<organism evidence="1 2">
    <name type="scientific">Massarina eburnea CBS 473.64</name>
    <dbReference type="NCBI Taxonomy" id="1395130"/>
    <lineage>
        <taxon>Eukaryota</taxon>
        <taxon>Fungi</taxon>
        <taxon>Dikarya</taxon>
        <taxon>Ascomycota</taxon>
        <taxon>Pezizomycotina</taxon>
        <taxon>Dothideomycetes</taxon>
        <taxon>Pleosporomycetidae</taxon>
        <taxon>Pleosporales</taxon>
        <taxon>Massarineae</taxon>
        <taxon>Massarinaceae</taxon>
        <taxon>Massarina</taxon>
    </lineage>
</organism>
<dbReference type="OrthoDB" id="3786670at2759"/>
<sequence length="211" mass="23350">MELQTNVARHPDQSRHRRKISLGLPIRISSERVDSAVNSPVNALAVRSPSIDSEEKVLEYQHRHTFIGTASLEDFLYALEASDAHTTTKTSVAKAFARLARREEDVARNTASFAEGWRFVTPGPEDEALDIADPVTQARIKLGNVSLGELLAVVEWNGKEEALVVAVVQAFNNLSILDRHGDVSRTARDVRRWMVEGKAENGGGNGEKRRL</sequence>
<gene>
    <name evidence="1" type="ORF">P280DRAFT_397618</name>
</gene>
<reference evidence="1" key="1">
    <citation type="journal article" date="2020" name="Stud. Mycol.">
        <title>101 Dothideomycetes genomes: a test case for predicting lifestyles and emergence of pathogens.</title>
        <authorList>
            <person name="Haridas S."/>
            <person name="Albert R."/>
            <person name="Binder M."/>
            <person name="Bloem J."/>
            <person name="Labutti K."/>
            <person name="Salamov A."/>
            <person name="Andreopoulos B."/>
            <person name="Baker S."/>
            <person name="Barry K."/>
            <person name="Bills G."/>
            <person name="Bluhm B."/>
            <person name="Cannon C."/>
            <person name="Castanera R."/>
            <person name="Culley D."/>
            <person name="Daum C."/>
            <person name="Ezra D."/>
            <person name="Gonzalez J."/>
            <person name="Henrissat B."/>
            <person name="Kuo A."/>
            <person name="Liang C."/>
            <person name="Lipzen A."/>
            <person name="Lutzoni F."/>
            <person name="Magnuson J."/>
            <person name="Mondo S."/>
            <person name="Nolan M."/>
            <person name="Ohm R."/>
            <person name="Pangilinan J."/>
            <person name="Park H.-J."/>
            <person name="Ramirez L."/>
            <person name="Alfaro M."/>
            <person name="Sun H."/>
            <person name="Tritt A."/>
            <person name="Yoshinaga Y."/>
            <person name="Zwiers L.-H."/>
            <person name="Turgeon B."/>
            <person name="Goodwin S."/>
            <person name="Spatafora J."/>
            <person name="Crous P."/>
            <person name="Grigoriev I."/>
        </authorList>
    </citation>
    <scope>NUCLEOTIDE SEQUENCE</scope>
    <source>
        <strain evidence="1">CBS 473.64</strain>
    </source>
</reference>
<dbReference type="EMBL" id="MU006782">
    <property type="protein sequence ID" value="KAF2642039.1"/>
    <property type="molecule type" value="Genomic_DNA"/>
</dbReference>
<proteinExistence type="predicted"/>